<dbReference type="GO" id="GO:0030527">
    <property type="term" value="F:structural constituent of chromatin"/>
    <property type="evidence" value="ECO:0007669"/>
    <property type="project" value="TreeGrafter"/>
</dbReference>
<evidence type="ECO:0000256" key="1">
    <source>
        <dbReference type="SAM" id="Coils"/>
    </source>
</evidence>
<accession>A0A091D2Q5</accession>
<evidence type="ECO:0000256" key="2">
    <source>
        <dbReference type="SAM" id="MobiDB-lite"/>
    </source>
</evidence>
<keyword evidence="1" id="KW-0175">Coiled coil</keyword>
<dbReference type="eggNOG" id="KOG0977">
    <property type="taxonomic scope" value="Eukaryota"/>
</dbReference>
<dbReference type="Gene3D" id="2.60.40.1260">
    <property type="entry name" value="Lamin Tail domain"/>
    <property type="match status" value="1"/>
</dbReference>
<gene>
    <name evidence="4" type="ORF">H920_12176</name>
</gene>
<reference evidence="4 5" key="1">
    <citation type="submission" date="2013-11" db="EMBL/GenBank/DDBJ databases">
        <title>The Damaraland mole rat (Fukomys damarensis) genome and evolution of African mole rats.</title>
        <authorList>
            <person name="Gladyshev V.N."/>
            <person name="Fang X."/>
        </authorList>
    </citation>
    <scope>NUCLEOTIDE SEQUENCE [LARGE SCALE GENOMIC DNA]</scope>
    <source>
        <tissue evidence="4">Liver</tissue>
    </source>
</reference>
<keyword evidence="5" id="KW-1185">Reference proteome</keyword>
<dbReference type="PANTHER" id="PTHR19956:SF5">
    <property type="entry name" value="LAMIN TAIL DOMAIN-CONTAINING PROTEIN 2"/>
    <property type="match status" value="1"/>
</dbReference>
<evidence type="ECO:0000313" key="5">
    <source>
        <dbReference type="Proteomes" id="UP000028990"/>
    </source>
</evidence>
<feature type="region of interest" description="Disordered" evidence="2">
    <location>
        <begin position="1"/>
        <end position="71"/>
    </location>
</feature>
<feature type="region of interest" description="Disordered" evidence="2">
    <location>
        <begin position="257"/>
        <end position="281"/>
    </location>
</feature>
<dbReference type="PANTHER" id="PTHR19956">
    <property type="entry name" value="LAMIN TAIL DOMAIN-CONTAINING PROTEIN 2"/>
    <property type="match status" value="1"/>
</dbReference>
<proteinExistence type="predicted"/>
<feature type="domain" description="LTD" evidence="3">
    <location>
        <begin position="370"/>
        <end position="499"/>
    </location>
</feature>
<organism evidence="4 5">
    <name type="scientific">Fukomys damarensis</name>
    <name type="common">Damaraland mole rat</name>
    <name type="synonym">Cryptomys damarensis</name>
    <dbReference type="NCBI Taxonomy" id="885580"/>
    <lineage>
        <taxon>Eukaryota</taxon>
        <taxon>Metazoa</taxon>
        <taxon>Chordata</taxon>
        <taxon>Craniata</taxon>
        <taxon>Vertebrata</taxon>
        <taxon>Euteleostomi</taxon>
        <taxon>Mammalia</taxon>
        <taxon>Eutheria</taxon>
        <taxon>Euarchontoglires</taxon>
        <taxon>Glires</taxon>
        <taxon>Rodentia</taxon>
        <taxon>Hystricomorpha</taxon>
        <taxon>Bathyergidae</taxon>
        <taxon>Fukomys</taxon>
    </lineage>
</organism>
<evidence type="ECO:0000259" key="3">
    <source>
        <dbReference type="PROSITE" id="PS51841"/>
    </source>
</evidence>
<name>A0A091D2Q5_FUKDA</name>
<dbReference type="GO" id="GO:0005638">
    <property type="term" value="C:lamin filament"/>
    <property type="evidence" value="ECO:0007669"/>
    <property type="project" value="TreeGrafter"/>
</dbReference>
<dbReference type="InterPro" id="IPR001322">
    <property type="entry name" value="Lamin_tail_dom"/>
</dbReference>
<dbReference type="EMBL" id="KN123186">
    <property type="protein sequence ID" value="KFO26389.1"/>
    <property type="molecule type" value="Genomic_DNA"/>
</dbReference>
<dbReference type="STRING" id="885580.ENSFDAP00000020042"/>
<dbReference type="SUPFAM" id="SSF74853">
    <property type="entry name" value="Lamin A/C globular tail domain"/>
    <property type="match status" value="1"/>
</dbReference>
<evidence type="ECO:0000313" key="4">
    <source>
        <dbReference type="EMBL" id="KFO26389.1"/>
    </source>
</evidence>
<dbReference type="InterPro" id="IPR036415">
    <property type="entry name" value="Lamin_tail_dom_sf"/>
</dbReference>
<dbReference type="InterPro" id="IPR052877">
    <property type="entry name" value="Lamin_tail_domain"/>
</dbReference>
<dbReference type="PROSITE" id="PS51841">
    <property type="entry name" value="LTD"/>
    <property type="match status" value="1"/>
</dbReference>
<dbReference type="Proteomes" id="UP000028990">
    <property type="component" value="Unassembled WGS sequence"/>
</dbReference>
<protein>
    <recommendedName>
        <fullName evidence="3">LTD domain-containing protein</fullName>
    </recommendedName>
</protein>
<feature type="coiled-coil region" evidence="1">
    <location>
        <begin position="144"/>
        <end position="185"/>
    </location>
</feature>
<feature type="compositionally biased region" description="Polar residues" evidence="2">
    <location>
        <begin position="257"/>
        <end position="266"/>
    </location>
</feature>
<feature type="compositionally biased region" description="Polar residues" evidence="2">
    <location>
        <begin position="49"/>
        <end position="71"/>
    </location>
</feature>
<sequence length="678" mass="74517">MADWALLPLSFPSTSSMAPEPGQESEEEQVPLALAGREPVGNDSGPPATISTDTMASSCSRNTRPPSTGVGSISTKLALEALDPCTLRLLWEQRELEIQALRWAIWQGQDARQQHILQEVAGLPPERSSHSQDTVLQNQVQKLTLELRAKKEQAQLERECLEAQLAQTMDKLQQLEAELQAFQKSCLLHLAQSSWVGRILRSQTGSVEVITAETLMEPGDFSEDEQKPTTGEGFRLEDVDWNSIAQRYPNLLTSIHSSSEQKQPQLPSGLDSPGSPGKLVGKQHKSLEWSTLSCMGTSSLGVAESDSSSCQLVLHSRVQKVIGHPPPAADTVSSEQMEVLAKSFSGDSEDLRKCSSHQFGQISMELGAAEHAPSRACGSGSLRIVAVSRREKFVRILNCSSQDTADLGGLVLQQWVCDCPVRMFRFPRGTVLEPRHHLTVWGEGTGGVQQQLPLCSSQDPLQFHIGWGCVTLLLDTEGQVLSEYQEPLRVTSGSRIFTDNTDWSIDCFPLPEAGARPNLGELQRRPRPPRQGRVQEARAGRRRQGTQRLMPLLSPRKPAHLREVPEQPEGAKLVMPEPLPTIPEAARKLEPCMGGKKHSKERSVCVSAHPDSNPNLPYLPKVQPAPVLRPQPPKVCRRGVDLGCPMVALSVQSTAESRFGFRFLCCPPITADLSLWRV</sequence>
<dbReference type="AlphaFoldDB" id="A0A091D2Q5"/>
<feature type="region of interest" description="Disordered" evidence="2">
    <location>
        <begin position="515"/>
        <end position="546"/>
    </location>
</feature>